<comment type="caution">
    <text evidence="3">The sequence shown here is derived from an EMBL/GenBank/DDBJ whole genome shotgun (WGS) entry which is preliminary data.</text>
</comment>
<gene>
    <name evidence="3" type="ORF">HC026_08695</name>
</gene>
<dbReference type="InterPro" id="IPR010330">
    <property type="entry name" value="CoiA_nuc"/>
</dbReference>
<name>A0ABX1KYI2_9LACO</name>
<dbReference type="Proteomes" id="UP000763447">
    <property type="component" value="Unassembled WGS sequence"/>
</dbReference>
<dbReference type="EMBL" id="JAAXLJ010000015">
    <property type="protein sequence ID" value="NLR19004.1"/>
    <property type="molecule type" value="Genomic_DNA"/>
</dbReference>
<dbReference type="InterPro" id="IPR057253">
    <property type="entry name" value="CoiA-like_N"/>
</dbReference>
<evidence type="ECO:0000259" key="2">
    <source>
        <dbReference type="Pfam" id="PF25164"/>
    </source>
</evidence>
<protein>
    <recommendedName>
        <fullName evidence="5">Competence protein</fullName>
    </recommendedName>
</protein>
<evidence type="ECO:0000313" key="3">
    <source>
        <dbReference type="EMBL" id="NLR19004.1"/>
    </source>
</evidence>
<reference evidence="3 4" key="1">
    <citation type="submission" date="2020-04" db="EMBL/GenBank/DDBJ databases">
        <title>A novel species of genus Lactobacillus that was isolated from fermented food Zha-chili.</title>
        <authorList>
            <person name="Zhang Z."/>
        </authorList>
    </citation>
    <scope>NUCLEOTIDE SEQUENCE [LARGE SCALE GENOMIC DNA]</scope>
    <source>
        <strain evidence="4">HBUAS51383</strain>
    </source>
</reference>
<dbReference type="InterPro" id="IPR021176">
    <property type="entry name" value="Competence-induced_CoiA"/>
</dbReference>
<feature type="domain" description="Competence protein CoiA-like N-terminal" evidence="2">
    <location>
        <begin position="16"/>
        <end position="53"/>
    </location>
</feature>
<dbReference type="RefSeq" id="WP_168925605.1">
    <property type="nucleotide sequence ID" value="NZ_JAAXLJ010000015.1"/>
</dbReference>
<evidence type="ECO:0000313" key="4">
    <source>
        <dbReference type="Proteomes" id="UP000763447"/>
    </source>
</evidence>
<sequence>MLTAQNERNNRICANDAHRQATYFCPSCREQVILKRGTRMVAHFAHRANSRCRPFSESETQAHLTGKWQLADYFGTDRIELEPYIQSLAQRPDLLMTRADRKLAIEYQCSPISVTKLQQRNQGYSGYGLEVIWILGADYLRKTASVRHAEKWLQYSEKLGWYIIFWETQQQCLIIWHHLTIDGMGLLQGWAKTSHGTQYAKRAPLAVKLIQKQLQRQIQMGLYYKTPKWRKWQQFCYEHQALLQDIPALCYEFTDSEPLICECPIIWATLMTILLHQRHIGSLISQLDLEKWAAKISIHFEGAQLLQCTTQQVVDSWGRQLRQYVDLLKRHGILKTLDEKSWQLVALPQ</sequence>
<feature type="domain" description="Competence protein CoiA nuclease-like" evidence="1">
    <location>
        <begin position="59"/>
        <end position="180"/>
    </location>
</feature>
<accession>A0ABX1KYI2</accession>
<organism evidence="3 4">
    <name type="scientific">Secundilactobacillus angelensis</name>
    <dbReference type="NCBI Taxonomy" id="2722706"/>
    <lineage>
        <taxon>Bacteria</taxon>
        <taxon>Bacillati</taxon>
        <taxon>Bacillota</taxon>
        <taxon>Bacilli</taxon>
        <taxon>Lactobacillales</taxon>
        <taxon>Lactobacillaceae</taxon>
        <taxon>Secundilactobacillus</taxon>
    </lineage>
</organism>
<keyword evidence="4" id="KW-1185">Reference proteome</keyword>
<proteinExistence type="predicted"/>
<dbReference type="Pfam" id="PF25164">
    <property type="entry name" value="CoiA_N"/>
    <property type="match status" value="1"/>
</dbReference>
<dbReference type="Pfam" id="PF06054">
    <property type="entry name" value="CoiA_nuc"/>
    <property type="match status" value="1"/>
</dbReference>
<dbReference type="PIRSF" id="PIRSF007487">
    <property type="entry name" value="Competence-induced_CoiA_bac"/>
    <property type="match status" value="1"/>
</dbReference>
<evidence type="ECO:0008006" key="5">
    <source>
        <dbReference type="Google" id="ProtNLM"/>
    </source>
</evidence>
<evidence type="ECO:0000259" key="1">
    <source>
        <dbReference type="Pfam" id="PF06054"/>
    </source>
</evidence>